<proteinExistence type="predicted"/>
<dbReference type="RefSeq" id="WP_271434129.1">
    <property type="nucleotide sequence ID" value="NZ_JAQIOY010000013.1"/>
</dbReference>
<organism evidence="2 3">
    <name type="scientific">Thalassococcus lentus</name>
    <dbReference type="NCBI Taxonomy" id="1210524"/>
    <lineage>
        <taxon>Bacteria</taxon>
        <taxon>Pseudomonadati</taxon>
        <taxon>Pseudomonadota</taxon>
        <taxon>Alphaproteobacteria</taxon>
        <taxon>Rhodobacterales</taxon>
        <taxon>Roseobacteraceae</taxon>
        <taxon>Thalassococcus</taxon>
    </lineage>
</organism>
<sequence length="68" mass="7640">MIRVETRLALSARPSIGRIVSQWAAVARQRRALAQLDETALRDVGINPREAASEAARPFWDAPSNWRI</sequence>
<dbReference type="EMBL" id="JAQIOY010000013">
    <property type="protein sequence ID" value="MDA7426771.1"/>
    <property type="molecule type" value="Genomic_DNA"/>
</dbReference>
<evidence type="ECO:0000313" key="2">
    <source>
        <dbReference type="EMBL" id="MDA7426771.1"/>
    </source>
</evidence>
<evidence type="ECO:0000313" key="3">
    <source>
        <dbReference type="Proteomes" id="UP001210720"/>
    </source>
</evidence>
<dbReference type="InterPro" id="IPR009506">
    <property type="entry name" value="YjiS-like"/>
</dbReference>
<gene>
    <name evidence="2" type="ORF">PFY00_18710</name>
</gene>
<comment type="caution">
    <text evidence="2">The sequence shown here is derived from an EMBL/GenBank/DDBJ whole genome shotgun (WGS) entry which is preliminary data.</text>
</comment>
<feature type="domain" description="YjiS-like" evidence="1">
    <location>
        <begin position="18"/>
        <end position="51"/>
    </location>
</feature>
<name>A0ABT4XXS8_9RHOB</name>
<accession>A0ABT4XXS8</accession>
<dbReference type="Pfam" id="PF06568">
    <property type="entry name" value="YjiS-like"/>
    <property type="match status" value="1"/>
</dbReference>
<evidence type="ECO:0000259" key="1">
    <source>
        <dbReference type="Pfam" id="PF06568"/>
    </source>
</evidence>
<dbReference type="Proteomes" id="UP001210720">
    <property type="component" value="Unassembled WGS sequence"/>
</dbReference>
<keyword evidence="3" id="KW-1185">Reference proteome</keyword>
<reference evidence="2 3" key="1">
    <citation type="submission" date="2023-01" db="EMBL/GenBank/DDBJ databases">
        <title>Thalassococcus onchidii sp. nov., isolated from a marine invertebrate from the South China Sea.</title>
        <authorList>
            <person name="Xu S."/>
            <person name="Liu Z."/>
            <person name="Xu Y."/>
        </authorList>
    </citation>
    <scope>NUCLEOTIDE SEQUENCE [LARGE SCALE GENOMIC DNA]</scope>
    <source>
        <strain evidence="2 3">KCTC 32084</strain>
    </source>
</reference>
<protein>
    <submittedName>
        <fullName evidence="2">DUF1127 domain-containing protein</fullName>
    </submittedName>
</protein>